<evidence type="ECO:0000256" key="1">
    <source>
        <dbReference type="SAM" id="MobiDB-lite"/>
    </source>
</evidence>
<proteinExistence type="predicted"/>
<sequence>MQLLTIITISLGALASAAPQFGFGRPFPVPVRGGDNIANFPGGRIGGTGSAGSNAGSSLNNSGNNNGGNSAGPIIDSPNSSVAQSSTSCANGQIVCCNGPTTNTASSNSGRQSTRTLYPQYQYLLSDLFRSRVNIPTVNNQRESNESNQCNSVTNWESGSASPICQQTVACCSGNQGPAVANVGCTAMNIVVNTGNSPVKNNGNGNGFFPFAN</sequence>
<dbReference type="AlphaFoldDB" id="A0A7C8V9N0"/>
<feature type="chain" id="PRO_5028979656" description="Hydrophobin" evidence="2">
    <location>
        <begin position="18"/>
        <end position="213"/>
    </location>
</feature>
<evidence type="ECO:0000256" key="2">
    <source>
        <dbReference type="SAM" id="SignalP"/>
    </source>
</evidence>
<comment type="caution">
    <text evidence="3">The sequence shown here is derived from an EMBL/GenBank/DDBJ whole genome shotgun (WGS) entry which is preliminary data.</text>
</comment>
<feature type="compositionally biased region" description="Low complexity" evidence="1">
    <location>
        <begin position="51"/>
        <end position="64"/>
    </location>
</feature>
<evidence type="ECO:0008006" key="5">
    <source>
        <dbReference type="Google" id="ProtNLM"/>
    </source>
</evidence>
<gene>
    <name evidence="3" type="ORF">TWF970_001943</name>
</gene>
<protein>
    <recommendedName>
        <fullName evidence="5">Hydrophobin</fullName>
    </recommendedName>
</protein>
<dbReference type="Proteomes" id="UP000474640">
    <property type="component" value="Unassembled WGS sequence"/>
</dbReference>
<dbReference type="EMBL" id="JAABOJ010000014">
    <property type="protein sequence ID" value="KAF3281996.1"/>
    <property type="molecule type" value="Genomic_DNA"/>
</dbReference>
<dbReference type="OrthoDB" id="5356466at2759"/>
<accession>A0A7C8V9N0</accession>
<organism evidence="3 4">
    <name type="scientific">Orbilia oligospora</name>
    <name type="common">Nematode-trapping fungus</name>
    <name type="synonym">Arthrobotrys oligospora</name>
    <dbReference type="NCBI Taxonomy" id="2813651"/>
    <lineage>
        <taxon>Eukaryota</taxon>
        <taxon>Fungi</taxon>
        <taxon>Dikarya</taxon>
        <taxon>Ascomycota</taxon>
        <taxon>Pezizomycotina</taxon>
        <taxon>Orbiliomycetes</taxon>
        <taxon>Orbiliales</taxon>
        <taxon>Orbiliaceae</taxon>
        <taxon>Orbilia</taxon>
    </lineage>
</organism>
<name>A0A7C8V9N0_ORBOL</name>
<feature type="signal peptide" evidence="2">
    <location>
        <begin position="1"/>
        <end position="17"/>
    </location>
</feature>
<evidence type="ECO:0000313" key="3">
    <source>
        <dbReference type="EMBL" id="KAF3281996.1"/>
    </source>
</evidence>
<evidence type="ECO:0000313" key="4">
    <source>
        <dbReference type="Proteomes" id="UP000474640"/>
    </source>
</evidence>
<reference evidence="3 4" key="1">
    <citation type="submission" date="2020-01" db="EMBL/GenBank/DDBJ databases">
        <authorList>
            <person name="Palmer J.M."/>
        </authorList>
    </citation>
    <scope>NUCLEOTIDE SEQUENCE [LARGE SCALE GENOMIC DNA]</scope>
    <source>
        <strain evidence="3 4">TWF970</strain>
    </source>
</reference>
<keyword evidence="2" id="KW-0732">Signal</keyword>
<feature type="region of interest" description="Disordered" evidence="1">
    <location>
        <begin position="40"/>
        <end position="79"/>
    </location>
</feature>